<organism evidence="3 4">
    <name type="scientific">Oleoguttula mirabilis</name>
    <dbReference type="NCBI Taxonomy" id="1507867"/>
    <lineage>
        <taxon>Eukaryota</taxon>
        <taxon>Fungi</taxon>
        <taxon>Dikarya</taxon>
        <taxon>Ascomycota</taxon>
        <taxon>Pezizomycotina</taxon>
        <taxon>Dothideomycetes</taxon>
        <taxon>Dothideomycetidae</taxon>
        <taxon>Mycosphaerellales</taxon>
        <taxon>Teratosphaeriaceae</taxon>
        <taxon>Oleoguttula</taxon>
    </lineage>
</organism>
<keyword evidence="1" id="KW-0862">Zinc</keyword>
<dbReference type="PANTHER" id="PTHR37543">
    <property type="entry name" value="CCCH ZINC FINGER DNA BINDING PROTEIN (AFU_ORTHOLOGUE AFUA_5G12760)"/>
    <property type="match status" value="1"/>
</dbReference>
<dbReference type="PROSITE" id="PS50103">
    <property type="entry name" value="ZF_C3H1"/>
    <property type="match status" value="1"/>
</dbReference>
<keyword evidence="1" id="KW-0479">Metal-binding</keyword>
<keyword evidence="4" id="KW-1185">Reference proteome</keyword>
<proteinExistence type="predicted"/>
<dbReference type="GO" id="GO:0008270">
    <property type="term" value="F:zinc ion binding"/>
    <property type="evidence" value="ECO:0007669"/>
    <property type="project" value="UniProtKB-KW"/>
</dbReference>
<dbReference type="EMBL" id="JAVFHQ010000049">
    <property type="protein sequence ID" value="KAK4541711.1"/>
    <property type="molecule type" value="Genomic_DNA"/>
</dbReference>
<dbReference type="Pfam" id="PF25540">
    <property type="entry name" value="DUF7923"/>
    <property type="match status" value="1"/>
</dbReference>
<dbReference type="Pfam" id="PF25543">
    <property type="entry name" value="zf-CCCH_tandem"/>
    <property type="match status" value="1"/>
</dbReference>
<dbReference type="InterPro" id="IPR000571">
    <property type="entry name" value="Znf_CCCH"/>
</dbReference>
<keyword evidence="1" id="KW-0863">Zinc-finger</keyword>
<accession>A0AAV9JA97</accession>
<feature type="domain" description="C3H1-type" evidence="2">
    <location>
        <begin position="378"/>
        <end position="406"/>
    </location>
</feature>
<comment type="caution">
    <text evidence="3">The sequence shown here is derived from an EMBL/GenBank/DDBJ whole genome shotgun (WGS) entry which is preliminary data.</text>
</comment>
<evidence type="ECO:0000313" key="4">
    <source>
        <dbReference type="Proteomes" id="UP001324427"/>
    </source>
</evidence>
<dbReference type="InterPro" id="IPR057654">
    <property type="entry name" value="Znf-CCCH_tandem"/>
</dbReference>
<sequence>MNGHTVPTSYTERLEIFRKVDAERDGMVAEMMRNLEELQLQYAEKCDDYKNEVESRRMWQSKASTSERALTEQRQASGSNNFALAVLDGDGAIFNDYLYAQGKDGGADAAHLIHTELRNHLKVTYPESNVSDWSIVVHIILNVQGLGTKLQSCGIISNPNELTSFGRAFGLAQPLFSFIDVGGGKERADHKVRETLRLFLPNAQCKHVFFGPCHDNGYLPVLEPYRRDVATASRLTLIETTPAEPGFTQLGLSRIRLPQVFRSQNLPNRPAAAVNSPIQSTLAIRAPPGLPARAPPGIDPTAYMPKNPSPAPSIESGTTSNSWAAVGKGGAVAKSIDISTKKTPQKRSILLNVHDERVDPELPAMDSNAYHRFNDRVKANGKCCNNYHLQGKCDAKEYCDYSHGERLSPGEQLVLKHKARSLSCPNKYNCRDVHCFLGHHCKYGKGCFLDYCRFSDTHDQDIEPAKRMYEDGSEEWLSAYLDKIRS</sequence>
<dbReference type="AlphaFoldDB" id="A0AAV9JA97"/>
<evidence type="ECO:0000259" key="2">
    <source>
        <dbReference type="PROSITE" id="PS50103"/>
    </source>
</evidence>
<dbReference type="PANTHER" id="PTHR37543:SF1">
    <property type="entry name" value="CCCH ZINC FINGER DNA BINDING PROTEIN (AFU_ORTHOLOGUE AFUA_5G12760)"/>
    <property type="match status" value="1"/>
</dbReference>
<protein>
    <recommendedName>
        <fullName evidence="2">C3H1-type domain-containing protein</fullName>
    </recommendedName>
</protein>
<gene>
    <name evidence="3" type="ORF">LTR36_007420</name>
</gene>
<dbReference type="Proteomes" id="UP001324427">
    <property type="component" value="Unassembled WGS sequence"/>
</dbReference>
<reference evidence="3 4" key="1">
    <citation type="submission" date="2021-11" db="EMBL/GenBank/DDBJ databases">
        <title>Black yeast isolated from Biological Soil Crust.</title>
        <authorList>
            <person name="Kurbessoian T."/>
        </authorList>
    </citation>
    <scope>NUCLEOTIDE SEQUENCE [LARGE SCALE GENOMIC DNA]</scope>
    <source>
        <strain evidence="3 4">CCFEE 5522</strain>
    </source>
</reference>
<name>A0AAV9JA97_9PEZI</name>
<evidence type="ECO:0000256" key="1">
    <source>
        <dbReference type="PROSITE-ProRule" id="PRU00723"/>
    </source>
</evidence>
<evidence type="ECO:0000313" key="3">
    <source>
        <dbReference type="EMBL" id="KAK4541711.1"/>
    </source>
</evidence>
<feature type="zinc finger region" description="C3H1-type" evidence="1">
    <location>
        <begin position="378"/>
        <end position="406"/>
    </location>
</feature>
<dbReference type="Pfam" id="PF25542">
    <property type="entry name" value="zf-CCCH_12"/>
    <property type="match status" value="1"/>
</dbReference>
<dbReference type="InterPro" id="IPR057683">
    <property type="entry name" value="DUF7923"/>
</dbReference>